<dbReference type="PROSITE" id="PS50109">
    <property type="entry name" value="HIS_KIN"/>
    <property type="match status" value="1"/>
</dbReference>
<evidence type="ECO:0000259" key="11">
    <source>
        <dbReference type="PROSITE" id="PS50109"/>
    </source>
</evidence>
<dbReference type="Pfam" id="PF02518">
    <property type="entry name" value="HATPase_c"/>
    <property type="match status" value="1"/>
</dbReference>
<reference evidence="13 14" key="1">
    <citation type="submission" date="2019-11" db="EMBL/GenBank/DDBJ databases">
        <title>Draft genome sequence of Labilibaculum sp. strain SYP isolated from Black Sea.</title>
        <authorList>
            <person name="Yadav S."/>
            <person name="Villanueva L."/>
        </authorList>
    </citation>
    <scope>NUCLEOTIDE SEQUENCE [LARGE SCALE GENOMIC DNA]</scope>
    <source>
        <strain evidence="13 14">44</strain>
    </source>
</reference>
<feature type="repeat" description="TPR" evidence="8">
    <location>
        <begin position="250"/>
        <end position="283"/>
    </location>
</feature>
<feature type="transmembrane region" description="Helical" evidence="10">
    <location>
        <begin position="481"/>
        <end position="500"/>
    </location>
</feature>
<keyword evidence="10" id="KW-1133">Transmembrane helix</keyword>
<dbReference type="SUPFAM" id="SSF55874">
    <property type="entry name" value="ATPase domain of HSP90 chaperone/DNA topoisomerase II/histidine kinase"/>
    <property type="match status" value="1"/>
</dbReference>
<dbReference type="SMART" id="SM00387">
    <property type="entry name" value="HATPase_c"/>
    <property type="match status" value="1"/>
</dbReference>
<dbReference type="SUPFAM" id="SSF47384">
    <property type="entry name" value="Homodimeric domain of signal transducing histidine kinase"/>
    <property type="match status" value="1"/>
</dbReference>
<evidence type="ECO:0000313" key="12">
    <source>
        <dbReference type="EMBL" id="MUP38727.1"/>
    </source>
</evidence>
<dbReference type="PROSITE" id="PS50293">
    <property type="entry name" value="TPR_REGION"/>
    <property type="match status" value="1"/>
</dbReference>
<feature type="repeat" description="TPR" evidence="8">
    <location>
        <begin position="130"/>
        <end position="163"/>
    </location>
</feature>
<dbReference type="Gene3D" id="1.10.287.130">
    <property type="match status" value="1"/>
</dbReference>
<evidence type="ECO:0000256" key="10">
    <source>
        <dbReference type="SAM" id="Phobius"/>
    </source>
</evidence>
<evidence type="ECO:0000256" key="9">
    <source>
        <dbReference type="SAM" id="Coils"/>
    </source>
</evidence>
<evidence type="ECO:0000256" key="1">
    <source>
        <dbReference type="ARBA" id="ARBA00000085"/>
    </source>
</evidence>
<keyword evidence="9" id="KW-0175">Coiled coil</keyword>
<evidence type="ECO:0000256" key="3">
    <source>
        <dbReference type="ARBA" id="ARBA00022553"/>
    </source>
</evidence>
<keyword evidence="10" id="KW-0812">Transmembrane</keyword>
<dbReference type="Gene3D" id="3.30.565.10">
    <property type="entry name" value="Histidine kinase-like ATPase, C-terminal domain"/>
    <property type="match status" value="1"/>
</dbReference>
<reference evidence="12 15" key="2">
    <citation type="submission" date="2019-12" db="EMBL/GenBank/DDBJ databases">
        <title>Draft genome sequence of Labilibaculum sp. strain 44 isolated from deep waters of Black Sea.</title>
        <authorList>
            <person name="Yadav S."/>
            <person name="Villanueva L."/>
        </authorList>
    </citation>
    <scope>NUCLEOTIDE SEQUENCE [LARGE SCALE GENOMIC DNA]</scope>
    <source>
        <strain evidence="12 15">44</strain>
    </source>
</reference>
<dbReference type="PROSITE" id="PS50005">
    <property type="entry name" value="TPR"/>
    <property type="match status" value="5"/>
</dbReference>
<keyword evidence="4" id="KW-0808">Transferase</keyword>
<evidence type="ECO:0000313" key="14">
    <source>
        <dbReference type="Proteomes" id="UP000285951"/>
    </source>
</evidence>
<feature type="repeat" description="TPR" evidence="8">
    <location>
        <begin position="210"/>
        <end position="243"/>
    </location>
</feature>
<keyword evidence="6" id="KW-0418">Kinase</keyword>
<evidence type="ECO:0000313" key="15">
    <source>
        <dbReference type="Proteomes" id="UP000462449"/>
    </source>
</evidence>
<name>A0A7M4D7U8_9BACT</name>
<evidence type="ECO:0000256" key="8">
    <source>
        <dbReference type="PROSITE-ProRule" id="PRU00339"/>
    </source>
</evidence>
<comment type="caution">
    <text evidence="12">The sequence shown here is derived from an EMBL/GenBank/DDBJ whole genome shotgun (WGS) entry which is preliminary data.</text>
</comment>
<accession>A0A7M4D7U8</accession>
<dbReference type="InterPro" id="IPR036890">
    <property type="entry name" value="HATPase_C_sf"/>
</dbReference>
<dbReference type="InterPro" id="IPR019734">
    <property type="entry name" value="TPR_rpt"/>
</dbReference>
<gene>
    <name evidence="13" type="ORF">DWB62_012955</name>
    <name evidence="12" type="ORF">GNY23_12955</name>
</gene>
<dbReference type="Gene3D" id="1.25.40.10">
    <property type="entry name" value="Tetratricopeptide repeat domain"/>
    <property type="match status" value="3"/>
</dbReference>
<dbReference type="RefSeq" id="WP_156196295.1">
    <property type="nucleotide sequence ID" value="NZ_QTZN02000031.1"/>
</dbReference>
<dbReference type="InterPro" id="IPR004358">
    <property type="entry name" value="Sig_transdc_His_kin-like_C"/>
</dbReference>
<protein>
    <recommendedName>
        <fullName evidence="2">histidine kinase</fullName>
        <ecNumber evidence="2">2.7.13.3</ecNumber>
    </recommendedName>
</protein>
<dbReference type="GO" id="GO:0000155">
    <property type="term" value="F:phosphorelay sensor kinase activity"/>
    <property type="evidence" value="ECO:0007669"/>
    <property type="project" value="InterPro"/>
</dbReference>
<feature type="repeat" description="TPR" evidence="8">
    <location>
        <begin position="290"/>
        <end position="323"/>
    </location>
</feature>
<dbReference type="InterPro" id="IPR036097">
    <property type="entry name" value="HisK_dim/P_sf"/>
</dbReference>
<organism evidence="12 15">
    <name type="scientific">Labilibaculum euxinus</name>
    <dbReference type="NCBI Taxonomy" id="2686357"/>
    <lineage>
        <taxon>Bacteria</taxon>
        <taxon>Pseudomonadati</taxon>
        <taxon>Bacteroidota</taxon>
        <taxon>Bacteroidia</taxon>
        <taxon>Marinilabiliales</taxon>
        <taxon>Marinifilaceae</taxon>
        <taxon>Labilibaculum</taxon>
    </lineage>
</organism>
<dbReference type="Proteomes" id="UP000285951">
    <property type="component" value="Unassembled WGS sequence"/>
</dbReference>
<dbReference type="PANTHER" id="PTHR45641:SF19">
    <property type="entry name" value="NEPHROCYSTIN-3"/>
    <property type="match status" value="1"/>
</dbReference>
<keyword evidence="5" id="KW-0677">Repeat</keyword>
<evidence type="ECO:0000313" key="13">
    <source>
        <dbReference type="EMBL" id="MVB07932.1"/>
    </source>
</evidence>
<dbReference type="EMBL" id="WOTW01000031">
    <property type="protein sequence ID" value="MUP38727.1"/>
    <property type="molecule type" value="Genomic_DNA"/>
</dbReference>
<keyword evidence="3" id="KW-0597">Phosphoprotein</keyword>
<comment type="catalytic activity">
    <reaction evidence="1">
        <text>ATP + protein L-histidine = ADP + protein N-phospho-L-histidine.</text>
        <dbReference type="EC" id="2.7.13.3"/>
    </reaction>
</comment>
<keyword evidence="7 8" id="KW-0802">TPR repeat</keyword>
<dbReference type="PANTHER" id="PTHR45641">
    <property type="entry name" value="TETRATRICOPEPTIDE REPEAT PROTEIN (AFU_ORTHOLOGUE AFUA_6G03870)"/>
    <property type="match status" value="1"/>
</dbReference>
<proteinExistence type="predicted"/>
<dbReference type="PRINTS" id="PR00344">
    <property type="entry name" value="BCTRLSENSOR"/>
</dbReference>
<feature type="repeat" description="TPR" evidence="8">
    <location>
        <begin position="90"/>
        <end position="123"/>
    </location>
</feature>
<dbReference type="InterPro" id="IPR005467">
    <property type="entry name" value="His_kinase_dom"/>
</dbReference>
<dbReference type="FunFam" id="3.30.565.10:FF:000006">
    <property type="entry name" value="Sensor histidine kinase WalK"/>
    <property type="match status" value="1"/>
</dbReference>
<dbReference type="AlphaFoldDB" id="A0A7M4D7U8"/>
<keyword evidence="14" id="KW-1185">Reference proteome</keyword>
<keyword evidence="10" id="KW-0472">Membrane</keyword>
<dbReference type="Pfam" id="PF13424">
    <property type="entry name" value="TPR_12"/>
    <property type="match status" value="3"/>
</dbReference>
<dbReference type="SMART" id="SM00028">
    <property type="entry name" value="TPR"/>
    <property type="match status" value="8"/>
</dbReference>
<evidence type="ECO:0000256" key="5">
    <source>
        <dbReference type="ARBA" id="ARBA00022737"/>
    </source>
</evidence>
<dbReference type="InterPro" id="IPR011990">
    <property type="entry name" value="TPR-like_helical_dom_sf"/>
</dbReference>
<evidence type="ECO:0000256" key="7">
    <source>
        <dbReference type="ARBA" id="ARBA00022803"/>
    </source>
</evidence>
<evidence type="ECO:0000256" key="2">
    <source>
        <dbReference type="ARBA" id="ARBA00012438"/>
    </source>
</evidence>
<evidence type="ECO:0000256" key="4">
    <source>
        <dbReference type="ARBA" id="ARBA00022679"/>
    </source>
</evidence>
<sequence>MMNPKVRTVMLCKLKYFFLILLIFPTTAVLGETQVQIQKAEELLKSTEGGKRIGLLKELSRLYIDIDPDKSIDYAKEVVILNSADPAEKSASLYDLGNLYRRVNNFRLALDCHKQALEIRKTINDLKGTASSLNNIGEIYKILYKYDEALIHLNRSLEIREKNGTQKEVAYTLNNIGSVFWLKKDYANSLEFYLKSLEIRSDLGDKSDISSSLNNLGNVYKNLNKPNKALDYYTKALEIREEIGDKTLIAFSLNDIGGIYWRLSNFNESLAYYNRSLEIRKEIGNKIFIAATLKNIGTVYKDLNELDFSLKNYNEALKIYDEINDQKEQANVFSLIGNLYESYNNFDKSLEYHKISLSLHRRIGNNKGIAYSSNSIGEILMKYYQSEEAKDYLLSAFDHANLCKDRSLQKIASENLFEYFSNQGDYKKALEYFREYSSTQYDSIIDQIDKDKISEFEANYQISKNKDEIKSLKAYNRQQTIVIYLFIALIILAGIIGYVANKNIKIRKEATQALTEKNDELEEMNSRLKETEVTLKDLNLTKDKIFNIISNDLRTPFIDMKLMSSKLLDSFDQAKIEEQKHLSKNIRDLSFQTYDLVENILLWSASQSGKTKFSPRLFNVKELLDYSLTKLSEQLVEKNVKIIFNLDSTSKAYADTAAICEVFKNLLSNAIKFSYREGKITISAREKKYWVELDISDEGVGMSKTNLHKIFRLDNNYLALGTAQEKGAGIGLLLCKEYVEKNGGKIWADSEEGKGSSFYITIPKSDKLMGSVPKIEDQ</sequence>
<dbReference type="EMBL" id="QTZN02000031">
    <property type="protein sequence ID" value="MVB07932.1"/>
    <property type="molecule type" value="Genomic_DNA"/>
</dbReference>
<evidence type="ECO:0000256" key="6">
    <source>
        <dbReference type="ARBA" id="ARBA00022777"/>
    </source>
</evidence>
<dbReference type="EC" id="2.7.13.3" evidence="2"/>
<dbReference type="SUPFAM" id="SSF48452">
    <property type="entry name" value="TPR-like"/>
    <property type="match status" value="2"/>
</dbReference>
<dbReference type="OrthoDB" id="1116352at2"/>
<dbReference type="Proteomes" id="UP000462449">
    <property type="component" value="Unassembled WGS sequence"/>
</dbReference>
<feature type="domain" description="Histidine kinase" evidence="11">
    <location>
        <begin position="548"/>
        <end position="766"/>
    </location>
</feature>
<feature type="coiled-coil region" evidence="9">
    <location>
        <begin position="507"/>
        <end position="541"/>
    </location>
</feature>
<dbReference type="InterPro" id="IPR003594">
    <property type="entry name" value="HATPase_dom"/>
</dbReference>